<dbReference type="PANTHER" id="PTHR30606:SF10">
    <property type="entry name" value="PHOSPHATIDYLINOSITOL MANNOSIDE ACYLTRANSFERASE"/>
    <property type="match status" value="1"/>
</dbReference>
<dbReference type="CDD" id="cd07984">
    <property type="entry name" value="LPLAT_LABLAT-like"/>
    <property type="match status" value="1"/>
</dbReference>
<keyword evidence="8" id="KW-1185">Reference proteome</keyword>
<keyword evidence="5" id="KW-0472">Membrane</keyword>
<dbReference type="EMBL" id="RBKT01000001">
    <property type="protein sequence ID" value="RKR91589.1"/>
    <property type="molecule type" value="Genomic_DNA"/>
</dbReference>
<dbReference type="PANTHER" id="PTHR30606">
    <property type="entry name" value="LIPID A BIOSYNTHESIS LAUROYL ACYLTRANSFERASE"/>
    <property type="match status" value="1"/>
</dbReference>
<evidence type="ECO:0000313" key="8">
    <source>
        <dbReference type="Proteomes" id="UP000277671"/>
    </source>
</evidence>
<keyword evidence="6" id="KW-0012">Acyltransferase</keyword>
<dbReference type="NCBIfam" id="NF005919">
    <property type="entry name" value="PRK07920.1"/>
    <property type="match status" value="1"/>
</dbReference>
<comment type="subcellular location">
    <subcellularLocation>
        <location evidence="1">Cell inner membrane</location>
    </subcellularLocation>
</comment>
<dbReference type="GO" id="GO:0009247">
    <property type="term" value="P:glycolipid biosynthetic process"/>
    <property type="evidence" value="ECO:0007669"/>
    <property type="project" value="UniProtKB-ARBA"/>
</dbReference>
<comment type="caution">
    <text evidence="7">The sequence shown here is derived from an EMBL/GenBank/DDBJ whole genome shotgun (WGS) entry which is preliminary data.</text>
</comment>
<proteinExistence type="predicted"/>
<reference evidence="7 8" key="1">
    <citation type="submission" date="2018-10" db="EMBL/GenBank/DDBJ databases">
        <title>Sequencing the genomes of 1000 actinobacteria strains.</title>
        <authorList>
            <person name="Klenk H.-P."/>
        </authorList>
    </citation>
    <scope>NUCLEOTIDE SEQUENCE [LARGE SCALE GENOMIC DNA]</scope>
    <source>
        <strain evidence="7 8">DSM 45175</strain>
    </source>
</reference>
<accession>A0A495JTZ9</accession>
<evidence type="ECO:0000256" key="4">
    <source>
        <dbReference type="ARBA" id="ARBA00022679"/>
    </source>
</evidence>
<evidence type="ECO:0000313" key="7">
    <source>
        <dbReference type="EMBL" id="RKR91589.1"/>
    </source>
</evidence>
<evidence type="ECO:0000256" key="1">
    <source>
        <dbReference type="ARBA" id="ARBA00004533"/>
    </source>
</evidence>
<dbReference type="GO" id="GO:0016746">
    <property type="term" value="F:acyltransferase activity"/>
    <property type="evidence" value="ECO:0007669"/>
    <property type="project" value="UniProtKB-KW"/>
</dbReference>
<evidence type="ECO:0000256" key="5">
    <source>
        <dbReference type="ARBA" id="ARBA00023136"/>
    </source>
</evidence>
<keyword evidence="4 7" id="KW-0808">Transferase</keyword>
<evidence type="ECO:0000256" key="6">
    <source>
        <dbReference type="ARBA" id="ARBA00023315"/>
    </source>
</evidence>
<dbReference type="GO" id="GO:0005886">
    <property type="term" value="C:plasma membrane"/>
    <property type="evidence" value="ECO:0007669"/>
    <property type="project" value="UniProtKB-SubCell"/>
</dbReference>
<dbReference type="Proteomes" id="UP000277671">
    <property type="component" value="Unassembled WGS sequence"/>
</dbReference>
<protein>
    <submittedName>
        <fullName evidence="7">KDO2-lipid IV(A) lauroyltransferase</fullName>
    </submittedName>
</protein>
<name>A0A495JTZ9_9ACTN</name>
<dbReference type="RefSeq" id="WP_121159696.1">
    <property type="nucleotide sequence ID" value="NZ_RBKT01000001.1"/>
</dbReference>
<dbReference type="AlphaFoldDB" id="A0A495JTZ9"/>
<dbReference type="InterPro" id="IPR004960">
    <property type="entry name" value="LipA_acyltrans"/>
</dbReference>
<evidence type="ECO:0000256" key="3">
    <source>
        <dbReference type="ARBA" id="ARBA00022519"/>
    </source>
</evidence>
<dbReference type="OrthoDB" id="9803456at2"/>
<organism evidence="7 8">
    <name type="scientific">Micromonospora pisi</name>
    <dbReference type="NCBI Taxonomy" id="589240"/>
    <lineage>
        <taxon>Bacteria</taxon>
        <taxon>Bacillati</taxon>
        <taxon>Actinomycetota</taxon>
        <taxon>Actinomycetes</taxon>
        <taxon>Micromonosporales</taxon>
        <taxon>Micromonosporaceae</taxon>
        <taxon>Micromonospora</taxon>
    </lineage>
</organism>
<evidence type="ECO:0000256" key="2">
    <source>
        <dbReference type="ARBA" id="ARBA00022475"/>
    </source>
</evidence>
<gene>
    <name evidence="7" type="ORF">BDK92_5989</name>
</gene>
<sequence length="310" mass="34011">MNLGELGYLAGWRITRAVPKSVAAAVFRLGADRAHRRGGPGVQRLAVNLRQVVGPDLPEADFDRLLRRGLRSYARYWLEMFRLPSLSHAQRLATFKLVGAEKLAEAVAAGRGVVIALPHGGNWDAAGAWVAANGWPITTVAERLKPEAVYRRFLEFRQRLGMEIIPLTGGEQPPFDVLAERLTKGHVVPLLADRDLTRRGIEVRFFGARTRMPGGPALLAIRTGAPLYVASMWYESDIACAELLGPLELPDPASGTLAERVRLLTQRIADHLATGIAQHPEDWHMLQRMWLAEKDRIATDPAAPAAPGPA</sequence>
<keyword evidence="3" id="KW-0997">Cell inner membrane</keyword>
<keyword evidence="2" id="KW-1003">Cell membrane</keyword>
<dbReference type="Pfam" id="PF03279">
    <property type="entry name" value="Lip_A_acyltrans"/>
    <property type="match status" value="1"/>
</dbReference>